<organism evidence="2 3">
    <name type="scientific">Franconibacter pulveris</name>
    <dbReference type="NCBI Taxonomy" id="435910"/>
    <lineage>
        <taxon>Bacteria</taxon>
        <taxon>Pseudomonadati</taxon>
        <taxon>Pseudomonadota</taxon>
        <taxon>Gammaproteobacteria</taxon>
        <taxon>Enterobacterales</taxon>
        <taxon>Enterobacteriaceae</taxon>
        <taxon>Franconibacter</taxon>
    </lineage>
</organism>
<keyword evidence="1" id="KW-1133">Transmembrane helix</keyword>
<keyword evidence="3" id="KW-1185">Reference proteome</keyword>
<accession>A0A0J8VS10</accession>
<evidence type="ECO:0000313" key="3">
    <source>
        <dbReference type="Proteomes" id="UP000037315"/>
    </source>
</evidence>
<keyword evidence="1" id="KW-0472">Membrane</keyword>
<keyword evidence="1" id="KW-0812">Transmembrane</keyword>
<sequence>MKRIAAFLFAFFNRLMFAFDSLILVLIVGACFWLKNLQQILWLEAGTLGLFTLLFLLTGRWAARRSLAVGTVRRGSPQEKDADKVLRIFSLAEWLLEMLLYAMLGFFIMSFFMFDGRFGFWLHNGLLAALCIGLYCAERWLGRVRKQRGYGEYGL</sequence>
<gene>
    <name evidence="2" type="ORF">ACH50_08655</name>
</gene>
<feature type="transmembrane region" description="Helical" evidence="1">
    <location>
        <begin position="120"/>
        <end position="137"/>
    </location>
</feature>
<feature type="transmembrane region" description="Helical" evidence="1">
    <location>
        <begin position="40"/>
        <end position="57"/>
    </location>
</feature>
<dbReference type="EMBL" id="LFEJ01000012">
    <property type="protein sequence ID" value="KMV35290.1"/>
    <property type="molecule type" value="Genomic_DNA"/>
</dbReference>
<dbReference type="Proteomes" id="UP000037315">
    <property type="component" value="Unassembled WGS sequence"/>
</dbReference>
<feature type="transmembrane region" description="Helical" evidence="1">
    <location>
        <begin position="12"/>
        <end position="34"/>
    </location>
</feature>
<proteinExistence type="predicted"/>
<dbReference type="OrthoDB" id="6566489at2"/>
<evidence type="ECO:0000313" key="2">
    <source>
        <dbReference type="EMBL" id="KMV35290.1"/>
    </source>
</evidence>
<feature type="transmembrane region" description="Helical" evidence="1">
    <location>
        <begin position="94"/>
        <end position="114"/>
    </location>
</feature>
<dbReference type="RefSeq" id="WP_024556559.1">
    <property type="nucleotide sequence ID" value="NZ_LFEJ01000012.1"/>
</dbReference>
<dbReference type="PATRIC" id="fig|1656095.3.peg.3727"/>
<dbReference type="AlphaFoldDB" id="A0A0J8VS10"/>
<dbReference type="STRING" id="1121863.GCA_000621185_01731"/>
<evidence type="ECO:0000256" key="1">
    <source>
        <dbReference type="SAM" id="Phobius"/>
    </source>
</evidence>
<reference evidence="2 3" key="1">
    <citation type="submission" date="2015-06" db="EMBL/GenBank/DDBJ databases">
        <title>Genome sequencing of Cronobacter sp. strain DJ34 isolated from petroleum contaminated sludge of Duliajan Oil Fields, Assam, India.</title>
        <authorList>
            <person name="Pal S."/>
            <person name="Banerjee T.D."/>
            <person name="Roy A."/>
            <person name="Sar P."/>
            <person name="Kazy S.K."/>
        </authorList>
    </citation>
    <scope>NUCLEOTIDE SEQUENCE [LARGE SCALE GENOMIC DNA]</scope>
    <source>
        <strain evidence="2 3">DJ34</strain>
    </source>
</reference>
<name>A0A0J8VS10_9ENTR</name>
<comment type="caution">
    <text evidence="2">The sequence shown here is derived from an EMBL/GenBank/DDBJ whole genome shotgun (WGS) entry which is preliminary data.</text>
</comment>
<protein>
    <submittedName>
        <fullName evidence="2">Uncharacterized protein</fullName>
    </submittedName>
</protein>
<dbReference type="PROSITE" id="PS51257">
    <property type="entry name" value="PROKAR_LIPOPROTEIN"/>
    <property type="match status" value="1"/>
</dbReference>